<proteinExistence type="predicted"/>
<dbReference type="InterPro" id="IPR051450">
    <property type="entry name" value="Gfo/Idh/MocA_Oxidoreductases"/>
</dbReference>
<accession>A0A7C9LK60</accession>
<organism evidence="2 3">
    <name type="scientific">Noviluteimonas gilva</name>
    <dbReference type="NCBI Taxonomy" id="2682097"/>
    <lineage>
        <taxon>Bacteria</taxon>
        <taxon>Pseudomonadati</taxon>
        <taxon>Pseudomonadota</taxon>
        <taxon>Gammaproteobacteria</taxon>
        <taxon>Lysobacterales</taxon>
        <taxon>Lysobacteraceae</taxon>
        <taxon>Noviluteimonas</taxon>
    </lineage>
</organism>
<evidence type="ECO:0000313" key="3">
    <source>
        <dbReference type="Proteomes" id="UP000479692"/>
    </source>
</evidence>
<dbReference type="Gene3D" id="3.30.360.10">
    <property type="entry name" value="Dihydrodipicolinate Reductase, domain 2"/>
    <property type="match status" value="1"/>
</dbReference>
<gene>
    <name evidence="2" type="ORF">GN331_00090</name>
</gene>
<dbReference type="InterPro" id="IPR000683">
    <property type="entry name" value="Gfo/Idh/MocA-like_OxRdtase_N"/>
</dbReference>
<comment type="caution">
    <text evidence="2">The sequence shown here is derived from an EMBL/GenBank/DDBJ whole genome shotgun (WGS) entry which is preliminary data.</text>
</comment>
<dbReference type="PANTHER" id="PTHR43377">
    <property type="entry name" value="BILIVERDIN REDUCTASE A"/>
    <property type="match status" value="1"/>
</dbReference>
<evidence type="ECO:0000313" key="2">
    <source>
        <dbReference type="EMBL" id="MUV12603.1"/>
    </source>
</evidence>
<dbReference type="SUPFAM" id="SSF51735">
    <property type="entry name" value="NAD(P)-binding Rossmann-fold domains"/>
    <property type="match status" value="1"/>
</dbReference>
<keyword evidence="3" id="KW-1185">Reference proteome</keyword>
<dbReference type="EMBL" id="WOXT01000001">
    <property type="protein sequence ID" value="MUV12603.1"/>
    <property type="molecule type" value="Genomic_DNA"/>
</dbReference>
<feature type="domain" description="Gfo/Idh/MocA-like oxidoreductase N-terminal" evidence="1">
    <location>
        <begin position="10"/>
        <end position="121"/>
    </location>
</feature>
<name>A0A7C9LK60_9GAMM</name>
<dbReference type="GO" id="GO:0000166">
    <property type="term" value="F:nucleotide binding"/>
    <property type="evidence" value="ECO:0007669"/>
    <property type="project" value="InterPro"/>
</dbReference>
<dbReference type="RefSeq" id="WP_156639381.1">
    <property type="nucleotide sequence ID" value="NZ_WOXT01000001.1"/>
</dbReference>
<reference evidence="2 3" key="1">
    <citation type="submission" date="2019-12" db="EMBL/GenBank/DDBJ databases">
        <authorList>
            <person name="Xu J."/>
        </authorList>
    </citation>
    <scope>NUCLEOTIDE SEQUENCE [LARGE SCALE GENOMIC DNA]</scope>
    <source>
        <strain evidence="2 3">HX-5-24</strain>
    </source>
</reference>
<evidence type="ECO:0000259" key="1">
    <source>
        <dbReference type="Pfam" id="PF01408"/>
    </source>
</evidence>
<dbReference type="PANTHER" id="PTHR43377:SF8">
    <property type="entry name" value="BLR3664 PROTEIN"/>
    <property type="match status" value="1"/>
</dbReference>
<dbReference type="Pfam" id="PF01408">
    <property type="entry name" value="GFO_IDH_MocA"/>
    <property type="match status" value="1"/>
</dbReference>
<protein>
    <recommendedName>
        <fullName evidence="1">Gfo/Idh/MocA-like oxidoreductase N-terminal domain-containing protein</fullName>
    </recommendedName>
</protein>
<sequence length="293" mass="31378">MSPAIEMHPIAVIGFGHMGRLHAQALQASPEFHLAAIVDPDAARADAITALGATWHASIDMLAPSIRHAIVAAPPSHHAQIACALARRGVHCLLETPGGASADDAASMIAASDIDGTCMRVAFGERFNPVIAGLLAAPPPATLAIRRHSSHALDIPREGDVLHEVLLHDLDWVCALAKASPVQVDVLDARRHYQRWEAIRCRLRFPNGMDVDLSASRIAPRAECAVHVAGQGVLLLEDLREHADTLTAQASALLRAARDQFTPLATLERAFDTHRLLERIARAATELEATHAA</sequence>
<dbReference type="InterPro" id="IPR036291">
    <property type="entry name" value="NAD(P)-bd_dom_sf"/>
</dbReference>
<dbReference type="AlphaFoldDB" id="A0A7C9LK60"/>
<dbReference type="Gene3D" id="3.40.50.720">
    <property type="entry name" value="NAD(P)-binding Rossmann-like Domain"/>
    <property type="match status" value="1"/>
</dbReference>
<dbReference type="Proteomes" id="UP000479692">
    <property type="component" value="Unassembled WGS sequence"/>
</dbReference>